<keyword evidence="2" id="KW-1185">Reference proteome</keyword>
<name>A0ABP5JHD0_9ACTN</name>
<gene>
    <name evidence="1" type="ORF">GCM10009726_33940</name>
</gene>
<protein>
    <submittedName>
        <fullName evidence="1">Uncharacterized protein</fullName>
    </submittedName>
</protein>
<proteinExistence type="predicted"/>
<organism evidence="1 2">
    <name type="scientific">Nocardioides furvisabuli</name>
    <dbReference type="NCBI Taxonomy" id="375542"/>
    <lineage>
        <taxon>Bacteria</taxon>
        <taxon>Bacillati</taxon>
        <taxon>Actinomycetota</taxon>
        <taxon>Actinomycetes</taxon>
        <taxon>Propionibacteriales</taxon>
        <taxon>Nocardioidaceae</taxon>
        <taxon>Nocardioides</taxon>
    </lineage>
</organism>
<accession>A0ABP5JHD0</accession>
<evidence type="ECO:0000313" key="1">
    <source>
        <dbReference type="EMBL" id="GAA2115269.1"/>
    </source>
</evidence>
<comment type="caution">
    <text evidence="1">The sequence shown here is derived from an EMBL/GenBank/DDBJ whole genome shotgun (WGS) entry which is preliminary data.</text>
</comment>
<reference evidence="2" key="1">
    <citation type="journal article" date="2019" name="Int. J. Syst. Evol. Microbiol.">
        <title>The Global Catalogue of Microorganisms (GCM) 10K type strain sequencing project: providing services to taxonomists for standard genome sequencing and annotation.</title>
        <authorList>
            <consortium name="The Broad Institute Genomics Platform"/>
            <consortium name="The Broad Institute Genome Sequencing Center for Infectious Disease"/>
            <person name="Wu L."/>
            <person name="Ma J."/>
        </authorList>
    </citation>
    <scope>NUCLEOTIDE SEQUENCE [LARGE SCALE GENOMIC DNA]</scope>
    <source>
        <strain evidence="2">JCM 13813</strain>
    </source>
</reference>
<dbReference type="EMBL" id="BAAAMQ010000017">
    <property type="protein sequence ID" value="GAA2115269.1"/>
    <property type="molecule type" value="Genomic_DNA"/>
</dbReference>
<dbReference type="Proteomes" id="UP001501161">
    <property type="component" value="Unassembled WGS sequence"/>
</dbReference>
<sequence>MAALIDRLAVLVDGDEVLVWLVVEAPQAACDCRLGLGTFVCLLKDVVLKPGPDWPPTCSGSADVRMV</sequence>
<evidence type="ECO:0000313" key="2">
    <source>
        <dbReference type="Proteomes" id="UP001501161"/>
    </source>
</evidence>